<comment type="subcellular location">
    <subcellularLocation>
        <location evidence="1">Cell membrane</location>
        <topology evidence="1">Multi-pass membrane protein</topology>
    </subcellularLocation>
</comment>
<dbReference type="KEGG" id="bfm:BP422_16070"/>
<dbReference type="Pfam" id="PF12704">
    <property type="entry name" value="MacB_PCD"/>
    <property type="match status" value="2"/>
</dbReference>
<keyword evidence="4 7" id="KW-1133">Transmembrane helix</keyword>
<dbReference type="GO" id="GO:0005886">
    <property type="term" value="C:plasma membrane"/>
    <property type="evidence" value="ECO:0007669"/>
    <property type="project" value="UniProtKB-SubCell"/>
</dbReference>
<feature type="domain" description="MacB-like periplasmic core" evidence="9">
    <location>
        <begin position="17"/>
        <end position="229"/>
    </location>
</feature>
<feature type="transmembrane region" description="Helical" evidence="7">
    <location>
        <begin position="402"/>
        <end position="430"/>
    </location>
</feature>
<evidence type="ECO:0000256" key="5">
    <source>
        <dbReference type="ARBA" id="ARBA00023136"/>
    </source>
</evidence>
<dbReference type="PANTHER" id="PTHR30572:SF4">
    <property type="entry name" value="ABC TRANSPORTER PERMEASE YTRF"/>
    <property type="match status" value="1"/>
</dbReference>
<feature type="transmembrane region" description="Helical" evidence="7">
    <location>
        <begin position="310"/>
        <end position="332"/>
    </location>
</feature>
<reference evidence="10 11" key="1">
    <citation type="submission" date="2016-11" db="EMBL/GenBank/DDBJ databases">
        <authorList>
            <person name="Jaros S."/>
            <person name="Januszkiewicz K."/>
            <person name="Wedrychowicz H."/>
        </authorList>
    </citation>
    <scope>NUCLEOTIDE SEQUENCE [LARGE SCALE GENOMIC DNA]</scope>
    <source>
        <strain evidence="10 11">NF2</strain>
    </source>
</reference>
<dbReference type="Proteomes" id="UP000197781">
    <property type="component" value="Chromosome"/>
</dbReference>
<feature type="domain" description="MacB-like periplasmic core" evidence="9">
    <location>
        <begin position="472"/>
        <end position="657"/>
    </location>
</feature>
<feature type="domain" description="ABC3 transporter permease C-terminal" evidence="8">
    <location>
        <begin position="261"/>
        <end position="380"/>
    </location>
</feature>
<keyword evidence="2" id="KW-1003">Cell membrane</keyword>
<proteinExistence type="inferred from homology"/>
<feature type="transmembrane region" description="Helical" evidence="7">
    <location>
        <begin position="754"/>
        <end position="775"/>
    </location>
</feature>
<evidence type="ECO:0000256" key="1">
    <source>
        <dbReference type="ARBA" id="ARBA00004651"/>
    </source>
</evidence>
<evidence type="ECO:0000256" key="3">
    <source>
        <dbReference type="ARBA" id="ARBA00022692"/>
    </source>
</evidence>
<feature type="transmembrane region" description="Helical" evidence="7">
    <location>
        <begin position="787"/>
        <end position="809"/>
    </location>
</feature>
<dbReference type="RefSeq" id="WP_088908651.1">
    <property type="nucleotide sequence ID" value="NZ_CP018145.1"/>
</dbReference>
<feature type="transmembrane region" description="Helical" evidence="7">
    <location>
        <begin position="258"/>
        <end position="282"/>
    </location>
</feature>
<dbReference type="AlphaFoldDB" id="A0A220MIT1"/>
<sequence length="826" mass="92378">MSWKMCWRNLMRKKLRTFFTIIAMIASVAIVLAVCSSVDSTKKLIEKQMQESEGNANYVLESNNNTMSSEYLSKVRQVKGVSDAFASLYVYTQFTIPERSELNETNNRIRITGLSSTNNSMRKLVAKDGDINQSGAIIPEVAANIWKVKIGDIIALDTPTGKKEIAISAIVANGGFFESPSNWEAAQGKRWRIVIPLATLQSWYQLEDQVSEIRVKTATTGEQIESDIRTTIQDNRIALRPVVLDGKQTNQVDAIYQILYLIGGLITLISGFIVFNTFYISIGERKKEFAIMKALGYIPSQIVKSIMTEVCLFSLIGLLFGIPIGIQLAEVLKKLLFTSFKASYNVSIELQFAILMAALIGIMIPILAACFPMYQASRTSIMFMIKSAMGPQIGSKQRWRSYIGFLLILLSFFTKTFFGVFLFMGAVFLFPSILNIICKGFAKINNRIWGFGGFVATQSISRHINRTANASFILSIGIVCTIFVTSAIETGNHYAQDIIQTTSGGDMNVRLDKVITDSDIKTIQQLSGVNSVAMYNEEKVSWKTQNQLQRQFPVISINEDWAKQHPLFRSQEYSNAQLLEKLSKAYTILLGRRSFEEWGGKIGDKIMINTWKGEQSFEVVGVVDTSFILKYKGYLAFCSDSHFQDHFGTKDAKNILLTYTNSSYERNIKEEILKNFGGQINELTTVHSDLDRMKQSLSSTPFYALLSLVILISGIGIVNTLMMNVMERTREIGTMRSLGFTNSQTTKMILSEGLMIGITGVLSGIFLGFITIYLYTKTINLDIEPVIPWSTIAAVSILGILTSFIAALLPSRRATKLPLIESLKYE</sequence>
<evidence type="ECO:0000256" key="6">
    <source>
        <dbReference type="ARBA" id="ARBA00038076"/>
    </source>
</evidence>
<comment type="similarity">
    <text evidence="6">Belongs to the ABC-4 integral membrane protein family.</text>
</comment>
<feature type="transmembrane region" description="Helical" evidence="7">
    <location>
        <begin position="352"/>
        <end position="374"/>
    </location>
</feature>
<evidence type="ECO:0008006" key="12">
    <source>
        <dbReference type="Google" id="ProtNLM"/>
    </source>
</evidence>
<dbReference type="Pfam" id="PF02687">
    <property type="entry name" value="FtsX"/>
    <property type="match status" value="2"/>
</dbReference>
<organism evidence="10 11">
    <name type="scientific">Brevibacillus formosus</name>
    <dbReference type="NCBI Taxonomy" id="54913"/>
    <lineage>
        <taxon>Bacteria</taxon>
        <taxon>Bacillati</taxon>
        <taxon>Bacillota</taxon>
        <taxon>Bacilli</taxon>
        <taxon>Bacillales</taxon>
        <taxon>Paenibacillaceae</taxon>
        <taxon>Brevibacillus</taxon>
    </lineage>
</organism>
<dbReference type="EMBL" id="CP018145">
    <property type="protein sequence ID" value="ASJ54947.1"/>
    <property type="molecule type" value="Genomic_DNA"/>
</dbReference>
<gene>
    <name evidence="10" type="ORF">BP422_16070</name>
</gene>
<name>A0A220MIT1_9BACL</name>
<dbReference type="GO" id="GO:0022857">
    <property type="term" value="F:transmembrane transporter activity"/>
    <property type="evidence" value="ECO:0007669"/>
    <property type="project" value="TreeGrafter"/>
</dbReference>
<keyword evidence="3 7" id="KW-0812">Transmembrane</keyword>
<evidence type="ECO:0000259" key="9">
    <source>
        <dbReference type="Pfam" id="PF12704"/>
    </source>
</evidence>
<evidence type="ECO:0000313" key="10">
    <source>
        <dbReference type="EMBL" id="ASJ54947.1"/>
    </source>
</evidence>
<evidence type="ECO:0000256" key="2">
    <source>
        <dbReference type="ARBA" id="ARBA00022475"/>
    </source>
</evidence>
<protein>
    <recommendedName>
        <fullName evidence="12">ABC transporter permease</fullName>
    </recommendedName>
</protein>
<keyword evidence="5 7" id="KW-0472">Membrane</keyword>
<accession>A0A220MIT1</accession>
<dbReference type="InterPro" id="IPR003838">
    <property type="entry name" value="ABC3_permease_C"/>
</dbReference>
<dbReference type="PANTHER" id="PTHR30572">
    <property type="entry name" value="MEMBRANE COMPONENT OF TRANSPORTER-RELATED"/>
    <property type="match status" value="1"/>
</dbReference>
<dbReference type="InterPro" id="IPR025857">
    <property type="entry name" value="MacB_PCD"/>
</dbReference>
<evidence type="ECO:0000313" key="11">
    <source>
        <dbReference type="Proteomes" id="UP000197781"/>
    </source>
</evidence>
<evidence type="ECO:0000256" key="4">
    <source>
        <dbReference type="ARBA" id="ARBA00022989"/>
    </source>
</evidence>
<evidence type="ECO:0000256" key="7">
    <source>
        <dbReference type="SAM" id="Phobius"/>
    </source>
</evidence>
<feature type="transmembrane region" description="Helical" evidence="7">
    <location>
        <begin position="702"/>
        <end position="726"/>
    </location>
</feature>
<evidence type="ECO:0000259" key="8">
    <source>
        <dbReference type="Pfam" id="PF02687"/>
    </source>
</evidence>
<dbReference type="InterPro" id="IPR050250">
    <property type="entry name" value="Macrolide_Exporter_MacB"/>
</dbReference>
<feature type="domain" description="ABC3 transporter permease C-terminal" evidence="8">
    <location>
        <begin position="705"/>
        <end position="818"/>
    </location>
</feature>